<proteinExistence type="predicted"/>
<dbReference type="EMBL" id="JAAGNC010000213">
    <property type="protein sequence ID" value="NEC62453.1"/>
    <property type="molecule type" value="Genomic_DNA"/>
</dbReference>
<sequence length="206" mass="21675">MLVGEREWSVPASGLGCQLYPDPAETSAVLTGWAGWAESCATVERVRLSDDSVERLRDLDHSVVLTTGHFAVPRHPGRPRRCPRNTASTLAATTSSTTSSTSAGLRRCCSCTGEDRERAGTNGSSPSIPRGGEPSACFPSKGTRPGTSSAAPGVFVNGHQVTAIDTIGYTVYVAYNSGEIVALDDRVLVRDTAARESYATRAATAQ</sequence>
<feature type="compositionally biased region" description="Low complexity" evidence="1">
    <location>
        <begin position="84"/>
        <end position="101"/>
    </location>
</feature>
<protein>
    <submittedName>
        <fullName evidence="2">Uncharacterized protein</fullName>
    </submittedName>
</protein>
<comment type="caution">
    <text evidence="2">The sequence shown here is derived from an EMBL/GenBank/DDBJ whole genome shotgun (WGS) entry which is preliminary data.</text>
</comment>
<feature type="region of interest" description="Disordered" evidence="1">
    <location>
        <begin position="113"/>
        <end position="151"/>
    </location>
</feature>
<gene>
    <name evidence="2" type="ORF">G3I59_44380</name>
</gene>
<organism evidence="2 3">
    <name type="scientific">Amycolatopsis rubida</name>
    <dbReference type="NCBI Taxonomy" id="112413"/>
    <lineage>
        <taxon>Bacteria</taxon>
        <taxon>Bacillati</taxon>
        <taxon>Actinomycetota</taxon>
        <taxon>Actinomycetes</taxon>
        <taxon>Pseudonocardiales</taxon>
        <taxon>Pseudonocardiaceae</taxon>
        <taxon>Amycolatopsis</taxon>
    </lineage>
</organism>
<dbReference type="RefSeq" id="WP_067589798.1">
    <property type="nucleotide sequence ID" value="NZ_JAAGNC010000213.1"/>
</dbReference>
<feature type="region of interest" description="Disordered" evidence="1">
    <location>
        <begin position="74"/>
        <end position="101"/>
    </location>
</feature>
<evidence type="ECO:0000313" key="2">
    <source>
        <dbReference type="EMBL" id="NEC62453.1"/>
    </source>
</evidence>
<evidence type="ECO:0000256" key="1">
    <source>
        <dbReference type="SAM" id="MobiDB-lite"/>
    </source>
</evidence>
<dbReference type="Proteomes" id="UP000470404">
    <property type="component" value="Unassembled WGS sequence"/>
</dbReference>
<reference evidence="2 3" key="1">
    <citation type="submission" date="2020-01" db="EMBL/GenBank/DDBJ databases">
        <title>Insect and environment-associated Actinomycetes.</title>
        <authorList>
            <person name="Currrie C."/>
            <person name="Chevrette M."/>
            <person name="Carlson C."/>
            <person name="Stubbendieck R."/>
            <person name="Wendt-Pienkowski E."/>
        </authorList>
    </citation>
    <scope>NUCLEOTIDE SEQUENCE [LARGE SCALE GENOMIC DNA]</scope>
    <source>
        <strain evidence="2 3">SID8386</strain>
    </source>
</reference>
<accession>A0ABX0C5N9</accession>
<evidence type="ECO:0000313" key="3">
    <source>
        <dbReference type="Proteomes" id="UP000470404"/>
    </source>
</evidence>
<name>A0ABX0C5N9_9PSEU</name>
<keyword evidence="3" id="KW-1185">Reference proteome</keyword>